<dbReference type="Pfam" id="PF01520">
    <property type="entry name" value="Amidase_3"/>
    <property type="match status" value="1"/>
</dbReference>
<accession>A0A090YD58</accession>
<dbReference type="PATRIC" id="fig|44252.3.peg.5132"/>
<dbReference type="EMBL" id="JMQA01000041">
    <property type="protein sequence ID" value="KFM95797.1"/>
    <property type="molecule type" value="Genomic_DNA"/>
</dbReference>
<name>A0A090YD58_PAEMA</name>
<dbReference type="SUPFAM" id="SSF53187">
    <property type="entry name" value="Zn-dependent exopeptidases"/>
    <property type="match status" value="1"/>
</dbReference>
<dbReference type="EMBL" id="WNZZ01000012">
    <property type="protein sequence ID" value="MUG24010.1"/>
    <property type="molecule type" value="Genomic_DNA"/>
</dbReference>
<dbReference type="HOGENOM" id="CLU_014322_7_2_9"/>
<dbReference type="OrthoDB" id="9772024at2"/>
<dbReference type="Gene3D" id="3.40.630.40">
    <property type="entry name" value="Zn-dependent exopeptidases"/>
    <property type="match status" value="1"/>
</dbReference>
<dbReference type="STRING" id="44252.DJ90_2252"/>
<dbReference type="InterPro" id="IPR002508">
    <property type="entry name" value="MurNAc-LAA_cat"/>
</dbReference>
<keyword evidence="6" id="KW-1185">Reference proteome</keyword>
<evidence type="ECO:0000313" key="7">
    <source>
        <dbReference type="Proteomes" id="UP000442469"/>
    </source>
</evidence>
<organism evidence="4 6">
    <name type="scientific">Paenibacillus macerans</name>
    <name type="common">Bacillus macerans</name>
    <dbReference type="NCBI Taxonomy" id="44252"/>
    <lineage>
        <taxon>Bacteria</taxon>
        <taxon>Bacillati</taxon>
        <taxon>Bacillota</taxon>
        <taxon>Bacilli</taxon>
        <taxon>Bacillales</taxon>
        <taxon>Paenibacillaceae</taxon>
        <taxon>Paenibacillus</taxon>
    </lineage>
</organism>
<dbReference type="PANTHER" id="PTHR30404:SF0">
    <property type="entry name" value="N-ACETYLMURAMOYL-L-ALANINE AMIDASE AMIC"/>
    <property type="match status" value="1"/>
</dbReference>
<dbReference type="Proteomes" id="UP000029278">
    <property type="component" value="Unassembled WGS sequence"/>
</dbReference>
<dbReference type="InterPro" id="IPR050695">
    <property type="entry name" value="N-acetylmuramoyl_amidase_3"/>
</dbReference>
<evidence type="ECO:0000313" key="6">
    <source>
        <dbReference type="Proteomes" id="UP000029278"/>
    </source>
</evidence>
<keyword evidence="1" id="KW-0378">Hydrolase</keyword>
<evidence type="ECO:0000256" key="1">
    <source>
        <dbReference type="ARBA" id="ARBA00022801"/>
    </source>
</evidence>
<comment type="caution">
    <text evidence="4">The sequence shown here is derived from an EMBL/GenBank/DDBJ whole genome shotgun (WGS) entry which is preliminary data.</text>
</comment>
<reference evidence="5 7" key="2">
    <citation type="submission" date="2019-11" db="EMBL/GenBank/DDBJ databases">
        <title>Draft genome sequences of five Paenibacillus species of dairy origin.</title>
        <authorList>
            <person name="Olajide A.M."/>
            <person name="Chen S."/>
            <person name="Lapointe G."/>
        </authorList>
    </citation>
    <scope>NUCLEOTIDE SEQUENCE [LARGE SCALE GENOMIC DNA]</scope>
    <source>
        <strain evidence="5 7">3CT49</strain>
    </source>
</reference>
<gene>
    <name evidence="4" type="ORF">DJ90_2252</name>
    <name evidence="5" type="ORF">GNQ08_16595</name>
</gene>
<proteinExistence type="predicted"/>
<dbReference type="GeneID" id="77007897"/>
<evidence type="ECO:0000259" key="3">
    <source>
        <dbReference type="SMART" id="SM00646"/>
    </source>
</evidence>
<dbReference type="SMART" id="SM00646">
    <property type="entry name" value="Ami_3"/>
    <property type="match status" value="1"/>
</dbReference>
<dbReference type="GO" id="GO:0030288">
    <property type="term" value="C:outer membrane-bounded periplasmic space"/>
    <property type="evidence" value="ECO:0007669"/>
    <property type="project" value="TreeGrafter"/>
</dbReference>
<protein>
    <submittedName>
        <fullName evidence="4 5">N-acetylmuramoyl-L-alanine amidase</fullName>
    </submittedName>
</protein>
<evidence type="ECO:0000256" key="2">
    <source>
        <dbReference type="SAM" id="SignalP"/>
    </source>
</evidence>
<feature type="chain" id="PRO_5033713083" evidence="2">
    <location>
        <begin position="29"/>
        <end position="232"/>
    </location>
</feature>
<dbReference type="RefSeq" id="WP_036623881.1">
    <property type="nucleotide sequence ID" value="NZ_BGML01000008.1"/>
</dbReference>
<evidence type="ECO:0000313" key="4">
    <source>
        <dbReference type="EMBL" id="KFM95797.1"/>
    </source>
</evidence>
<dbReference type="PANTHER" id="PTHR30404">
    <property type="entry name" value="N-ACETYLMURAMOYL-L-ALANINE AMIDASE"/>
    <property type="match status" value="1"/>
</dbReference>
<dbReference type="GO" id="GO:0008745">
    <property type="term" value="F:N-acetylmuramoyl-L-alanine amidase activity"/>
    <property type="evidence" value="ECO:0007669"/>
    <property type="project" value="InterPro"/>
</dbReference>
<evidence type="ECO:0000313" key="5">
    <source>
        <dbReference type="EMBL" id="MUG24010.1"/>
    </source>
</evidence>
<keyword evidence="2" id="KW-0732">Signal</keyword>
<reference evidence="4 6" key="1">
    <citation type="submission" date="2014-04" db="EMBL/GenBank/DDBJ databases">
        <authorList>
            <person name="Bishop-Lilly K.A."/>
            <person name="Broomall S.M."/>
            <person name="Chain P.S."/>
            <person name="Chertkov O."/>
            <person name="Coyne S.R."/>
            <person name="Daligault H.E."/>
            <person name="Davenport K.W."/>
            <person name="Erkkila T."/>
            <person name="Frey K.G."/>
            <person name="Gibbons H.S."/>
            <person name="Gu W."/>
            <person name="Jaissle J."/>
            <person name="Johnson S.L."/>
            <person name="Koroleva G.I."/>
            <person name="Ladner J.T."/>
            <person name="Lo C.-C."/>
            <person name="Minogue T.D."/>
            <person name="Munk C."/>
            <person name="Palacios G.F."/>
            <person name="Redden C.L."/>
            <person name="Rosenzweig C.N."/>
            <person name="Scholz M.B."/>
            <person name="Teshima H."/>
            <person name="Xu Y."/>
        </authorList>
    </citation>
    <scope>NUCLEOTIDE SEQUENCE [LARGE SCALE GENOMIC DNA]</scope>
    <source>
        <strain evidence="4 6">8244</strain>
    </source>
</reference>
<dbReference type="CDD" id="cd02696">
    <property type="entry name" value="MurNAc-LAA"/>
    <property type="match status" value="1"/>
</dbReference>
<sequence>MKIRIRYPLAGLLIVSLALGLCGSPAGADDKDLRHVFPEPVILIDAGHGGIDGGTSYEEIMEKDINLEIGRRLYVVLRSHGYRAILNRTGDYALSDDNRWSRSRSRHMRDLAQRKELSEQLPASIVVSLHVNWGRNKSKRGPLVLHQNEGRSALLAASIQNALERFYNLNRASIPEIGKPFYLLKHVESPAVIVEMGFLSNAEDRAQLISRSGQQKIAEAIYTGIAEYFTVM</sequence>
<dbReference type="GO" id="GO:0009253">
    <property type="term" value="P:peptidoglycan catabolic process"/>
    <property type="evidence" value="ECO:0007669"/>
    <property type="project" value="InterPro"/>
</dbReference>
<dbReference type="Proteomes" id="UP000442469">
    <property type="component" value="Unassembled WGS sequence"/>
</dbReference>
<feature type="domain" description="MurNAc-LAA" evidence="3">
    <location>
        <begin position="115"/>
        <end position="226"/>
    </location>
</feature>
<feature type="signal peptide" evidence="2">
    <location>
        <begin position="1"/>
        <end position="28"/>
    </location>
</feature>
<dbReference type="AlphaFoldDB" id="A0A090YD58"/>